<evidence type="ECO:0008006" key="4">
    <source>
        <dbReference type="Google" id="ProtNLM"/>
    </source>
</evidence>
<reference evidence="2 3" key="1">
    <citation type="submission" date="2016-12" db="EMBL/GenBank/DDBJ databases">
        <title>The draft genome sequence of Actinophytocola sp. 11-183.</title>
        <authorList>
            <person name="Wang W."/>
            <person name="Yuan L."/>
        </authorList>
    </citation>
    <scope>NUCLEOTIDE SEQUENCE [LARGE SCALE GENOMIC DNA]</scope>
    <source>
        <strain evidence="2 3">11-183</strain>
    </source>
</reference>
<keyword evidence="1" id="KW-0472">Membrane</keyword>
<evidence type="ECO:0000256" key="1">
    <source>
        <dbReference type="SAM" id="Phobius"/>
    </source>
</evidence>
<dbReference type="EMBL" id="MSIE01000044">
    <property type="protein sequence ID" value="OLF15164.1"/>
    <property type="molecule type" value="Genomic_DNA"/>
</dbReference>
<feature type="transmembrane region" description="Helical" evidence="1">
    <location>
        <begin position="74"/>
        <end position="92"/>
    </location>
</feature>
<accession>A0A1Q8CLD8</accession>
<organism evidence="2 3">
    <name type="scientific">Actinophytocola xanthii</name>
    <dbReference type="NCBI Taxonomy" id="1912961"/>
    <lineage>
        <taxon>Bacteria</taxon>
        <taxon>Bacillati</taxon>
        <taxon>Actinomycetota</taxon>
        <taxon>Actinomycetes</taxon>
        <taxon>Pseudonocardiales</taxon>
        <taxon>Pseudonocardiaceae</taxon>
    </lineage>
</organism>
<keyword evidence="3" id="KW-1185">Reference proteome</keyword>
<dbReference type="AlphaFoldDB" id="A0A1Q8CLD8"/>
<gene>
    <name evidence="2" type="ORF">BU204_23135</name>
</gene>
<protein>
    <recommendedName>
        <fullName evidence="4">DUF2178 domain-containing protein</fullName>
    </recommendedName>
</protein>
<keyword evidence="1" id="KW-1133">Transmembrane helix</keyword>
<feature type="transmembrane region" description="Helical" evidence="1">
    <location>
        <begin position="30"/>
        <end position="53"/>
    </location>
</feature>
<evidence type="ECO:0000313" key="3">
    <source>
        <dbReference type="Proteomes" id="UP000185596"/>
    </source>
</evidence>
<sequence length="130" mass="13791">MAVVSAVGYAVYLVVTFARAAGQPLAETPYVAQLLWSIGGAIVVSIVLGIGVAARAGTASDERDREINQVGDRIGQSFVVLGGVGALLLAMFEVAHFWIANAIYLAFVLSAVLGSVAKIYAYRRGDFQRW</sequence>
<comment type="caution">
    <text evidence="2">The sequence shown here is derived from an EMBL/GenBank/DDBJ whole genome shotgun (WGS) entry which is preliminary data.</text>
</comment>
<name>A0A1Q8CLD8_9PSEU</name>
<evidence type="ECO:0000313" key="2">
    <source>
        <dbReference type="EMBL" id="OLF15164.1"/>
    </source>
</evidence>
<feature type="transmembrane region" description="Helical" evidence="1">
    <location>
        <begin position="98"/>
        <end position="121"/>
    </location>
</feature>
<dbReference type="STRING" id="1912961.BU204_23135"/>
<keyword evidence="1" id="KW-0812">Transmembrane</keyword>
<proteinExistence type="predicted"/>
<dbReference type="Proteomes" id="UP000185596">
    <property type="component" value="Unassembled WGS sequence"/>
</dbReference>